<dbReference type="PROSITE" id="PS00616">
    <property type="entry name" value="HIS_ACID_PHOSPHAT_1"/>
    <property type="match status" value="1"/>
</dbReference>
<name>A0AAW2I226_9NEOP</name>
<dbReference type="GO" id="GO:0003993">
    <property type="term" value="F:acid phosphatase activity"/>
    <property type="evidence" value="ECO:0007669"/>
    <property type="project" value="UniProtKB-EC"/>
</dbReference>
<evidence type="ECO:0000256" key="3">
    <source>
        <dbReference type="SAM" id="Phobius"/>
    </source>
</evidence>
<reference evidence="4" key="1">
    <citation type="journal article" date="2024" name="Gigascience">
        <title>Chromosome-level genome of the poultry shaft louse Menopon gallinae provides insight into the host-switching and adaptive evolution of parasitic lice.</title>
        <authorList>
            <person name="Xu Y."/>
            <person name="Ma L."/>
            <person name="Liu S."/>
            <person name="Liang Y."/>
            <person name="Liu Q."/>
            <person name="He Z."/>
            <person name="Tian L."/>
            <person name="Duan Y."/>
            <person name="Cai W."/>
            <person name="Li H."/>
            <person name="Song F."/>
        </authorList>
    </citation>
    <scope>NUCLEOTIDE SEQUENCE</scope>
    <source>
        <strain evidence="4">Cailab_2023a</strain>
    </source>
</reference>
<keyword evidence="3" id="KW-0812">Transmembrane</keyword>
<gene>
    <name evidence="4" type="ORF">PYX00_003983</name>
</gene>
<evidence type="ECO:0000256" key="1">
    <source>
        <dbReference type="ARBA" id="ARBA00000032"/>
    </source>
</evidence>
<evidence type="ECO:0000256" key="2">
    <source>
        <dbReference type="ARBA" id="ARBA00005375"/>
    </source>
</evidence>
<dbReference type="InterPro" id="IPR029033">
    <property type="entry name" value="His_PPase_superfam"/>
</dbReference>
<dbReference type="SUPFAM" id="SSF53254">
    <property type="entry name" value="Phosphoglycerate mutase-like"/>
    <property type="match status" value="1"/>
</dbReference>
<comment type="caution">
    <text evidence="4">The sequence shown here is derived from an EMBL/GenBank/DDBJ whole genome shotgun (WGS) entry which is preliminary data.</text>
</comment>
<comment type="similarity">
    <text evidence="2">Belongs to the histidine acid phosphatase family.</text>
</comment>
<dbReference type="PANTHER" id="PTHR11567:SF19">
    <property type="entry name" value="GH19849P"/>
    <property type="match status" value="1"/>
</dbReference>
<dbReference type="InterPro" id="IPR033379">
    <property type="entry name" value="Acid_Pase_AS"/>
</dbReference>
<dbReference type="EMBL" id="JARGDH010000002">
    <property type="protein sequence ID" value="KAL0276395.1"/>
    <property type="molecule type" value="Genomic_DNA"/>
</dbReference>
<dbReference type="CDD" id="cd07061">
    <property type="entry name" value="HP_HAP_like"/>
    <property type="match status" value="1"/>
</dbReference>
<keyword evidence="3" id="KW-1133">Transmembrane helix</keyword>
<dbReference type="Gene3D" id="3.40.50.1240">
    <property type="entry name" value="Phosphoglycerate mutase-like"/>
    <property type="match status" value="1"/>
</dbReference>
<keyword evidence="3" id="KW-0472">Membrane</keyword>
<accession>A0AAW2I226</accession>
<protein>
    <recommendedName>
        <fullName evidence="5">Lysosomal acid phosphatase</fullName>
    </recommendedName>
</protein>
<feature type="transmembrane region" description="Helical" evidence="3">
    <location>
        <begin position="16"/>
        <end position="37"/>
    </location>
</feature>
<comment type="catalytic activity">
    <reaction evidence="1">
        <text>a phosphate monoester + H2O = an alcohol + phosphate</text>
        <dbReference type="Rhea" id="RHEA:15017"/>
        <dbReference type="ChEBI" id="CHEBI:15377"/>
        <dbReference type="ChEBI" id="CHEBI:30879"/>
        <dbReference type="ChEBI" id="CHEBI:43474"/>
        <dbReference type="ChEBI" id="CHEBI:67140"/>
        <dbReference type="EC" id="3.1.3.2"/>
    </reaction>
</comment>
<evidence type="ECO:0008006" key="5">
    <source>
        <dbReference type="Google" id="ProtNLM"/>
    </source>
</evidence>
<organism evidence="4">
    <name type="scientific">Menopon gallinae</name>
    <name type="common">poultry shaft louse</name>
    <dbReference type="NCBI Taxonomy" id="328185"/>
    <lineage>
        <taxon>Eukaryota</taxon>
        <taxon>Metazoa</taxon>
        <taxon>Ecdysozoa</taxon>
        <taxon>Arthropoda</taxon>
        <taxon>Hexapoda</taxon>
        <taxon>Insecta</taxon>
        <taxon>Pterygota</taxon>
        <taxon>Neoptera</taxon>
        <taxon>Paraneoptera</taxon>
        <taxon>Psocodea</taxon>
        <taxon>Troctomorpha</taxon>
        <taxon>Phthiraptera</taxon>
        <taxon>Amblycera</taxon>
        <taxon>Menoponidae</taxon>
        <taxon>Menopon</taxon>
    </lineage>
</organism>
<dbReference type="PANTHER" id="PTHR11567">
    <property type="entry name" value="ACID PHOSPHATASE-RELATED"/>
    <property type="match status" value="1"/>
</dbReference>
<dbReference type="Pfam" id="PF00328">
    <property type="entry name" value="His_Phos_2"/>
    <property type="match status" value="1"/>
</dbReference>
<evidence type="ECO:0000313" key="4">
    <source>
        <dbReference type="EMBL" id="KAL0276395.1"/>
    </source>
</evidence>
<dbReference type="AlphaFoldDB" id="A0AAW2I226"/>
<proteinExistence type="inferred from homology"/>
<dbReference type="InterPro" id="IPR050645">
    <property type="entry name" value="Histidine_acid_phosphatase"/>
</dbReference>
<dbReference type="InterPro" id="IPR000560">
    <property type="entry name" value="His_Pase_clade-2"/>
</dbReference>
<sequence>MARPGLKRCMSDRKGVIVFTSILIVIISIIFLSYVAFGQSSVPDSSLQLVSVVFRHGDRTPTESYPNSPYSDGSPWNQNWGALTKLGMQQMYSLGMNLRKRYSHFLREMYSPNDMYIVSSDHDRCLMSAQLCLAGLYPPVGDQLWNPDLRWQPIPVHTIPRQLDQLIVMRKPCPAYNTEFNKTYSSSYVKKIDSDNSDLYKYLTEKSGAQINSILSLESLYNTLEIEERNNLKLPEWTKSVYPEKMKDIAALSLALFTFTDKQKRLKGGPLVGDIAQHISQKVLNTLKPNRQLFLYSGHDLNLVSTFRVLGFPELRKPENGAALIFELHKGDSGEHYVQVRH</sequence>